<proteinExistence type="predicted"/>
<comment type="caution">
    <text evidence="1">The sequence shown here is derived from an EMBL/GenBank/DDBJ whole genome shotgun (WGS) entry which is preliminary data.</text>
</comment>
<organism evidence="1 2">
    <name type="scientific">Tolumonas osonensis</name>
    <dbReference type="NCBI Taxonomy" id="675874"/>
    <lineage>
        <taxon>Bacteria</taxon>
        <taxon>Pseudomonadati</taxon>
        <taxon>Pseudomonadota</taxon>
        <taxon>Gammaproteobacteria</taxon>
        <taxon>Aeromonadales</taxon>
        <taxon>Aeromonadaceae</taxon>
        <taxon>Tolumonas</taxon>
    </lineage>
</organism>
<dbReference type="Proteomes" id="UP000585721">
    <property type="component" value="Unassembled WGS sequence"/>
</dbReference>
<dbReference type="PANTHER" id="PTHR38784">
    <property type="entry name" value="SUCROSE PHOSPHORYLASE"/>
    <property type="match status" value="1"/>
</dbReference>
<evidence type="ECO:0000313" key="1">
    <source>
        <dbReference type="EMBL" id="MBB6055765.1"/>
    </source>
</evidence>
<gene>
    <name evidence="1" type="ORF">HNR75_001683</name>
</gene>
<name>A0A841GKA9_9GAMM</name>
<dbReference type="InterPro" id="IPR011335">
    <property type="entry name" value="Restrct_endonuc-II-like"/>
</dbReference>
<protein>
    <submittedName>
        <fullName evidence="1">Uncharacterized protein YaeQ</fullName>
    </submittedName>
</protein>
<reference evidence="1 2" key="1">
    <citation type="submission" date="2020-08" db="EMBL/GenBank/DDBJ databases">
        <title>Genomic Encyclopedia of Type Strains, Phase IV (KMG-IV): sequencing the most valuable type-strain genomes for metagenomic binning, comparative biology and taxonomic classification.</title>
        <authorList>
            <person name="Goeker M."/>
        </authorList>
    </citation>
    <scope>NUCLEOTIDE SEQUENCE [LARGE SCALE GENOMIC DNA]</scope>
    <source>
        <strain evidence="1 2">DSM 22975</strain>
    </source>
</reference>
<evidence type="ECO:0000313" key="2">
    <source>
        <dbReference type="Proteomes" id="UP000585721"/>
    </source>
</evidence>
<dbReference type="RefSeq" id="WP_188026514.1">
    <property type="nucleotide sequence ID" value="NZ_JACHGR010000005.1"/>
</dbReference>
<dbReference type="InterPro" id="IPR009822">
    <property type="entry name" value="YaeQ"/>
</dbReference>
<dbReference type="SUPFAM" id="SSF52980">
    <property type="entry name" value="Restriction endonuclease-like"/>
    <property type="match status" value="1"/>
</dbReference>
<dbReference type="Gene3D" id="3.10.640.10">
    <property type="entry name" value="Restriction endonuclease-like alpha-beta roll domain"/>
    <property type="match status" value="1"/>
</dbReference>
<accession>A0A841GKA9</accession>
<dbReference type="SMART" id="SM01322">
    <property type="entry name" value="YaeQ"/>
    <property type="match status" value="1"/>
</dbReference>
<dbReference type="PIRSF" id="PIRSF011484">
    <property type="entry name" value="YaeQ"/>
    <property type="match status" value="1"/>
</dbReference>
<dbReference type="PANTHER" id="PTHR38784:SF1">
    <property type="entry name" value="SUCROSE PHOSPHORYLASE"/>
    <property type="match status" value="1"/>
</dbReference>
<dbReference type="AlphaFoldDB" id="A0A841GKA9"/>
<dbReference type="CDD" id="cd22368">
    <property type="entry name" value="YaeQ-like"/>
    <property type="match status" value="1"/>
</dbReference>
<dbReference type="InterPro" id="IPR038590">
    <property type="entry name" value="YaeQ_sf"/>
</dbReference>
<keyword evidence="2" id="KW-1185">Reference proteome</keyword>
<dbReference type="EMBL" id="JACHGR010000005">
    <property type="protein sequence ID" value="MBB6055765.1"/>
    <property type="molecule type" value="Genomic_DNA"/>
</dbReference>
<dbReference type="Pfam" id="PF07152">
    <property type="entry name" value="YaeQ"/>
    <property type="match status" value="1"/>
</dbReference>
<sequence>MALKATIFKATLNIADIDRAVYLDTSLTLARHPSETDQRLIVRLLAWVLNADEALTFTKGLCADDEPELWLKNLHGGIEHWIDVGLPDERRLKKACNRSEQVSLYTYGGRNVDLWWQQNEALLGKHDNLRIIDFPEDELTPLVALAERNMQWQVTISEGQLFISAGDANFSLTPSMRKEWKQ</sequence>